<dbReference type="CDD" id="cd03260">
    <property type="entry name" value="ABC_PstB_phosphate_transporter"/>
    <property type="match status" value="1"/>
</dbReference>
<evidence type="ECO:0000313" key="8">
    <source>
        <dbReference type="Proteomes" id="UP000316426"/>
    </source>
</evidence>
<gene>
    <name evidence="7" type="primary">pstB</name>
    <name evidence="7" type="ORF">Spa11_39920</name>
</gene>
<dbReference type="NCBIfam" id="TIGR00972">
    <property type="entry name" value="3a0107s01c2"/>
    <property type="match status" value="1"/>
</dbReference>
<keyword evidence="1" id="KW-0813">Transport</keyword>
<dbReference type="SUPFAM" id="SSF52540">
    <property type="entry name" value="P-loop containing nucleoside triphosphate hydrolases"/>
    <property type="match status" value="1"/>
</dbReference>
<feature type="region of interest" description="Disordered" evidence="5">
    <location>
        <begin position="1"/>
        <end position="43"/>
    </location>
</feature>
<evidence type="ECO:0000256" key="1">
    <source>
        <dbReference type="ARBA" id="ARBA00022448"/>
    </source>
</evidence>
<dbReference type="PANTHER" id="PTHR43423">
    <property type="entry name" value="ABC TRANSPORTER I FAMILY MEMBER 17"/>
    <property type="match status" value="1"/>
</dbReference>
<dbReference type="InterPro" id="IPR027417">
    <property type="entry name" value="P-loop_NTPase"/>
</dbReference>
<reference evidence="7 8" key="1">
    <citation type="submission" date="2019-02" db="EMBL/GenBank/DDBJ databases">
        <title>Deep-cultivation of Planctomycetes and their phenomic and genomic characterization uncovers novel biology.</title>
        <authorList>
            <person name="Wiegand S."/>
            <person name="Jogler M."/>
            <person name="Boedeker C."/>
            <person name="Pinto D."/>
            <person name="Vollmers J."/>
            <person name="Rivas-Marin E."/>
            <person name="Kohn T."/>
            <person name="Peeters S.H."/>
            <person name="Heuer A."/>
            <person name="Rast P."/>
            <person name="Oberbeckmann S."/>
            <person name="Bunk B."/>
            <person name="Jeske O."/>
            <person name="Meyerdierks A."/>
            <person name="Storesund J.E."/>
            <person name="Kallscheuer N."/>
            <person name="Luecker S."/>
            <person name="Lage O.M."/>
            <person name="Pohl T."/>
            <person name="Merkel B.J."/>
            <person name="Hornburger P."/>
            <person name="Mueller R.-W."/>
            <person name="Bruemmer F."/>
            <person name="Labrenz M."/>
            <person name="Spormann A.M."/>
            <person name="Op den Camp H."/>
            <person name="Overmann J."/>
            <person name="Amann R."/>
            <person name="Jetten M.S.M."/>
            <person name="Mascher T."/>
            <person name="Medema M.H."/>
            <person name="Devos D.P."/>
            <person name="Kaster A.-K."/>
            <person name="Ovreas L."/>
            <person name="Rohde M."/>
            <person name="Galperin M.Y."/>
            <person name="Jogler C."/>
        </authorList>
    </citation>
    <scope>NUCLEOTIDE SEQUENCE [LARGE SCALE GENOMIC DNA]</scope>
    <source>
        <strain evidence="7 8">Spa11</strain>
    </source>
</reference>
<evidence type="ECO:0000256" key="2">
    <source>
        <dbReference type="ARBA" id="ARBA00022592"/>
    </source>
</evidence>
<dbReference type="GO" id="GO:0035435">
    <property type="term" value="P:phosphate ion transmembrane transport"/>
    <property type="evidence" value="ECO:0007669"/>
    <property type="project" value="InterPro"/>
</dbReference>
<proteinExistence type="predicted"/>
<keyword evidence="2" id="KW-0592">Phosphate transport</keyword>
<dbReference type="GO" id="GO:0016020">
    <property type="term" value="C:membrane"/>
    <property type="evidence" value="ECO:0007669"/>
    <property type="project" value="InterPro"/>
</dbReference>
<dbReference type="InterPro" id="IPR017871">
    <property type="entry name" value="ABC_transporter-like_CS"/>
</dbReference>
<dbReference type="InterPro" id="IPR003593">
    <property type="entry name" value="AAA+_ATPase"/>
</dbReference>
<evidence type="ECO:0000256" key="5">
    <source>
        <dbReference type="SAM" id="MobiDB-lite"/>
    </source>
</evidence>
<keyword evidence="4 7" id="KW-0067">ATP-binding</keyword>
<protein>
    <submittedName>
        <fullName evidence="7">Phosphate import ATP-binding protein PstB</fullName>
    </submittedName>
</protein>
<evidence type="ECO:0000259" key="6">
    <source>
        <dbReference type="PROSITE" id="PS50893"/>
    </source>
</evidence>
<dbReference type="AlphaFoldDB" id="A0A518KD98"/>
<dbReference type="Gene3D" id="3.40.50.300">
    <property type="entry name" value="P-loop containing nucleotide triphosphate hydrolases"/>
    <property type="match status" value="1"/>
</dbReference>
<feature type="domain" description="ABC transporter" evidence="6">
    <location>
        <begin position="51"/>
        <end position="292"/>
    </location>
</feature>
<dbReference type="Pfam" id="PF00005">
    <property type="entry name" value="ABC_tran"/>
    <property type="match status" value="1"/>
</dbReference>
<dbReference type="InterPro" id="IPR005670">
    <property type="entry name" value="PstB-like"/>
</dbReference>
<sequence>MPMAEDQPTPSQAMPETVAIRRPKPTLSAPAIDPMRPSRSADELADAPTKINVTDVDFFYGPKQALFGIDLVVPEKCVTAFIGPSGCGKSTLLRCMNRMNDMIDEARVKGSLTLDGQDIYAPRVDVVELRKRVGMVFQKSNPFPKSIFENVAYGPRVAGERNKARLYEITERCLRHAALWDEVKDRLDDSALALSGGQQQRLCIARALATEPQVLLMDEPASALDPASTSRIEDLIFELKEQYTIVIVTHNMQQAARVSDQTAFFFEGKLIEAGPTTDLFTNPKKRQTEDYITGRFG</sequence>
<evidence type="ECO:0000313" key="7">
    <source>
        <dbReference type="EMBL" id="QDV75770.1"/>
    </source>
</evidence>
<name>A0A518KD98_9BACT</name>
<dbReference type="InterPro" id="IPR003439">
    <property type="entry name" value="ABC_transporter-like_ATP-bd"/>
</dbReference>
<dbReference type="Proteomes" id="UP000316426">
    <property type="component" value="Chromosome"/>
</dbReference>
<evidence type="ECO:0000256" key="4">
    <source>
        <dbReference type="ARBA" id="ARBA00022840"/>
    </source>
</evidence>
<organism evidence="7 8">
    <name type="scientific">Botrimarina mediterranea</name>
    <dbReference type="NCBI Taxonomy" id="2528022"/>
    <lineage>
        <taxon>Bacteria</taxon>
        <taxon>Pseudomonadati</taxon>
        <taxon>Planctomycetota</taxon>
        <taxon>Planctomycetia</taxon>
        <taxon>Pirellulales</taxon>
        <taxon>Lacipirellulaceae</taxon>
        <taxon>Botrimarina</taxon>
    </lineage>
</organism>
<evidence type="ECO:0000256" key="3">
    <source>
        <dbReference type="ARBA" id="ARBA00022741"/>
    </source>
</evidence>
<dbReference type="GO" id="GO:0016887">
    <property type="term" value="F:ATP hydrolysis activity"/>
    <property type="evidence" value="ECO:0007669"/>
    <property type="project" value="InterPro"/>
</dbReference>
<dbReference type="GO" id="GO:0005315">
    <property type="term" value="F:phosphate transmembrane transporter activity"/>
    <property type="evidence" value="ECO:0007669"/>
    <property type="project" value="InterPro"/>
</dbReference>
<dbReference type="KEGG" id="bmei:Spa11_39920"/>
<dbReference type="PANTHER" id="PTHR43423:SF1">
    <property type="entry name" value="ABC TRANSPORTER I FAMILY MEMBER 17"/>
    <property type="match status" value="1"/>
</dbReference>
<accession>A0A518KD98</accession>
<keyword evidence="8" id="KW-1185">Reference proteome</keyword>
<dbReference type="EMBL" id="CP036349">
    <property type="protein sequence ID" value="QDV75770.1"/>
    <property type="molecule type" value="Genomic_DNA"/>
</dbReference>
<dbReference type="PROSITE" id="PS00211">
    <property type="entry name" value="ABC_TRANSPORTER_1"/>
    <property type="match status" value="1"/>
</dbReference>
<dbReference type="SMART" id="SM00382">
    <property type="entry name" value="AAA"/>
    <property type="match status" value="1"/>
</dbReference>
<keyword evidence="3" id="KW-0547">Nucleotide-binding</keyword>
<dbReference type="GO" id="GO:0005524">
    <property type="term" value="F:ATP binding"/>
    <property type="evidence" value="ECO:0007669"/>
    <property type="project" value="UniProtKB-KW"/>
</dbReference>
<dbReference type="PROSITE" id="PS50893">
    <property type="entry name" value="ABC_TRANSPORTER_2"/>
    <property type="match status" value="1"/>
</dbReference>